<name>A0ABR7YMB5_9SPHI</name>
<reference evidence="1 2" key="1">
    <citation type="submission" date="2020-08" db="EMBL/GenBank/DDBJ databases">
        <title>Sphingobacterium sp. DN00404 isolated from aquaculture water.</title>
        <authorList>
            <person name="Zhang M."/>
        </authorList>
    </citation>
    <scope>NUCLEOTIDE SEQUENCE [LARGE SCALE GENOMIC DNA]</scope>
    <source>
        <strain evidence="1 2">DN00404</strain>
    </source>
</reference>
<comment type="caution">
    <text evidence="1">The sequence shown here is derived from an EMBL/GenBank/DDBJ whole genome shotgun (WGS) entry which is preliminary data.</text>
</comment>
<dbReference type="EMBL" id="JACOIK010000003">
    <property type="protein sequence ID" value="MBD1432313.1"/>
    <property type="molecule type" value="Genomic_DNA"/>
</dbReference>
<protein>
    <submittedName>
        <fullName evidence="1">Uncharacterized protein</fullName>
    </submittedName>
</protein>
<gene>
    <name evidence="1" type="ORF">H8B06_05710</name>
</gene>
<dbReference type="Proteomes" id="UP000602759">
    <property type="component" value="Unassembled WGS sequence"/>
</dbReference>
<accession>A0ABR7YMB5</accession>
<evidence type="ECO:0000313" key="1">
    <source>
        <dbReference type="EMBL" id="MBD1432313.1"/>
    </source>
</evidence>
<sequence>MIIDPNDLSEFDDTPDENLLGLSYRDLLALQIFPFAQTSPLKIRKHIPVEVLDKLPFFRLCEDLLTIVAREKSLKLTPKGNLPLKFVRELYDHGAIPDEAIELGITKSFRENEIISIYAARQVCTLAGLPVVFP</sequence>
<dbReference type="RefSeq" id="WP_190993326.1">
    <property type="nucleotide sequence ID" value="NZ_JACOIK010000003.1"/>
</dbReference>
<organism evidence="1 2">
    <name type="scientific">Sphingobacterium micropteri</name>
    <dbReference type="NCBI Taxonomy" id="2763501"/>
    <lineage>
        <taxon>Bacteria</taxon>
        <taxon>Pseudomonadati</taxon>
        <taxon>Bacteroidota</taxon>
        <taxon>Sphingobacteriia</taxon>
        <taxon>Sphingobacteriales</taxon>
        <taxon>Sphingobacteriaceae</taxon>
        <taxon>Sphingobacterium</taxon>
    </lineage>
</organism>
<evidence type="ECO:0000313" key="2">
    <source>
        <dbReference type="Proteomes" id="UP000602759"/>
    </source>
</evidence>
<keyword evidence="2" id="KW-1185">Reference proteome</keyword>
<proteinExistence type="predicted"/>